<evidence type="ECO:0000256" key="8">
    <source>
        <dbReference type="ARBA" id="ARBA00022927"/>
    </source>
</evidence>
<feature type="chain" id="PRO_5044930287" description="Outer-membrane lipoprotein carrier protein" evidence="10">
    <location>
        <begin position="23"/>
        <end position="211"/>
    </location>
</feature>
<evidence type="ECO:0000256" key="5">
    <source>
        <dbReference type="ARBA" id="ARBA00022448"/>
    </source>
</evidence>
<accession>A0ABY7AR27</accession>
<comment type="function">
    <text evidence="10">Participates in the translocation of lipoproteins from the inner membrane to the outer membrane. Only forms a complex with a lipoprotein if the residue after the N-terminal Cys is not an aspartate (The Asp acts as a targeting signal to indicate that the lipoprotein should stay in the inner membrane).</text>
</comment>
<dbReference type="PANTHER" id="PTHR35869">
    <property type="entry name" value="OUTER-MEMBRANE LIPOPROTEIN CARRIER PROTEIN"/>
    <property type="match status" value="1"/>
</dbReference>
<keyword evidence="12" id="KW-1185">Reference proteome</keyword>
<dbReference type="Gene3D" id="2.50.20.10">
    <property type="entry name" value="Lipoprotein localisation LolA/LolB/LppX"/>
    <property type="match status" value="1"/>
</dbReference>
<protein>
    <recommendedName>
        <fullName evidence="4 10">Outer-membrane lipoprotein carrier protein</fullName>
    </recommendedName>
</protein>
<reference evidence="11" key="1">
    <citation type="submission" date="2022-10" db="EMBL/GenBank/DDBJ databases">
        <title>Catenovulum adriacola sp. nov. isolated in the Harbour of Susak.</title>
        <authorList>
            <person name="Schoch T."/>
            <person name="Reich S.J."/>
            <person name="Stoeferle S."/>
            <person name="Flaiz M."/>
            <person name="Kazda M."/>
            <person name="Riedel C.U."/>
            <person name="Duerre P."/>
        </authorList>
    </citation>
    <scope>NUCLEOTIDE SEQUENCE</scope>
    <source>
        <strain evidence="11">TS8</strain>
    </source>
</reference>
<evidence type="ECO:0000313" key="12">
    <source>
        <dbReference type="Proteomes" id="UP001163726"/>
    </source>
</evidence>
<keyword evidence="8 10" id="KW-0653">Protein transport</keyword>
<evidence type="ECO:0000256" key="10">
    <source>
        <dbReference type="HAMAP-Rule" id="MF_00240"/>
    </source>
</evidence>
<evidence type="ECO:0000256" key="9">
    <source>
        <dbReference type="ARBA" id="ARBA00023186"/>
    </source>
</evidence>
<evidence type="ECO:0000256" key="4">
    <source>
        <dbReference type="ARBA" id="ARBA00014035"/>
    </source>
</evidence>
<evidence type="ECO:0000256" key="3">
    <source>
        <dbReference type="ARBA" id="ARBA00011245"/>
    </source>
</evidence>
<evidence type="ECO:0000313" key="11">
    <source>
        <dbReference type="EMBL" id="WAJ70789.1"/>
    </source>
</evidence>
<dbReference type="Pfam" id="PF03548">
    <property type="entry name" value="LolA"/>
    <property type="match status" value="1"/>
</dbReference>
<dbReference type="NCBIfam" id="TIGR00547">
    <property type="entry name" value="lolA"/>
    <property type="match status" value="1"/>
</dbReference>
<gene>
    <name evidence="10 11" type="primary">lolA</name>
    <name evidence="11" type="ORF">OLW01_02940</name>
</gene>
<keyword evidence="9 10" id="KW-0143">Chaperone</keyword>
<dbReference type="EMBL" id="CP109965">
    <property type="protein sequence ID" value="WAJ70789.1"/>
    <property type="molecule type" value="Genomic_DNA"/>
</dbReference>
<dbReference type="InterPro" id="IPR029046">
    <property type="entry name" value="LolA/LolB/LppX"/>
</dbReference>
<keyword evidence="7 10" id="KW-0574">Periplasm</keyword>
<feature type="signal peptide" evidence="10">
    <location>
        <begin position="1"/>
        <end position="22"/>
    </location>
</feature>
<name>A0ABY7AR27_9ALTE</name>
<dbReference type="RefSeq" id="WP_268075135.1">
    <property type="nucleotide sequence ID" value="NZ_CP109965.1"/>
</dbReference>
<evidence type="ECO:0000256" key="1">
    <source>
        <dbReference type="ARBA" id="ARBA00004418"/>
    </source>
</evidence>
<dbReference type="CDD" id="cd16325">
    <property type="entry name" value="LolA"/>
    <property type="match status" value="1"/>
</dbReference>
<dbReference type="InterPro" id="IPR018323">
    <property type="entry name" value="OM_lipoprot_carrier_LolA_Pbac"/>
</dbReference>
<sequence precursor="true">MLKKINVIFLVLVSFISFQSNAIANSAAELLKQKLGQLSGFSAQFEQEVTDRDGQVVQQSHGYVELIQPDKFRWVTAEPNENTLQSDGETVWFYDPFVEQVTAYWLKDTIQSNPILLLLKPNSNAWDAYQISQQSESVFSISTQDEQSQVVQVKLVLSNKNALSSLSILDKQGQTSVYRFSQFSAQQASDFSDTHFNFELPAGVELDDQRQ</sequence>
<evidence type="ECO:0000256" key="6">
    <source>
        <dbReference type="ARBA" id="ARBA00022729"/>
    </source>
</evidence>
<dbReference type="PANTHER" id="PTHR35869:SF1">
    <property type="entry name" value="OUTER-MEMBRANE LIPOPROTEIN CARRIER PROTEIN"/>
    <property type="match status" value="1"/>
</dbReference>
<dbReference type="Proteomes" id="UP001163726">
    <property type="component" value="Chromosome"/>
</dbReference>
<keyword evidence="11" id="KW-0449">Lipoprotein</keyword>
<comment type="subcellular location">
    <subcellularLocation>
        <location evidence="1 10">Periplasm</location>
    </subcellularLocation>
</comment>
<evidence type="ECO:0000256" key="7">
    <source>
        <dbReference type="ARBA" id="ARBA00022764"/>
    </source>
</evidence>
<evidence type="ECO:0000256" key="2">
    <source>
        <dbReference type="ARBA" id="ARBA00007615"/>
    </source>
</evidence>
<dbReference type="HAMAP" id="MF_00240">
    <property type="entry name" value="LolA"/>
    <property type="match status" value="1"/>
</dbReference>
<keyword evidence="5 10" id="KW-0813">Transport</keyword>
<proteinExistence type="inferred from homology"/>
<dbReference type="InterPro" id="IPR004564">
    <property type="entry name" value="OM_lipoprot_carrier_LolA-like"/>
</dbReference>
<comment type="similarity">
    <text evidence="2 10">Belongs to the LolA family.</text>
</comment>
<comment type="subunit">
    <text evidence="3 10">Monomer.</text>
</comment>
<dbReference type="SUPFAM" id="SSF89392">
    <property type="entry name" value="Prokaryotic lipoproteins and lipoprotein localization factors"/>
    <property type="match status" value="1"/>
</dbReference>
<organism evidence="11 12">
    <name type="scientific">Catenovulum adriaticum</name>
    <dbReference type="NCBI Taxonomy" id="2984846"/>
    <lineage>
        <taxon>Bacteria</taxon>
        <taxon>Pseudomonadati</taxon>
        <taxon>Pseudomonadota</taxon>
        <taxon>Gammaproteobacteria</taxon>
        <taxon>Alteromonadales</taxon>
        <taxon>Alteromonadaceae</taxon>
        <taxon>Catenovulum</taxon>
    </lineage>
</organism>
<keyword evidence="6 10" id="KW-0732">Signal</keyword>